<dbReference type="InterPro" id="IPR029373">
    <property type="entry name" value="FAM216"/>
</dbReference>
<evidence type="ECO:0000313" key="3">
    <source>
        <dbReference type="EMBL" id="KAB5549273.1"/>
    </source>
</evidence>
<sequence>MNSSPTSRSSGFTHTIQLNFKNPEYGLKNLRQRTGPLQPQHFNTIEIPKAMLTAPFLQYSALTPGQKRYLCSICEAYSEAHMRTLMQQHYLNVLHRSIRTGNFITNTQLRKSPPDLDYSSTQQKERSDGKAKGQKDKSRSKEMTVFPKINRQQKR</sequence>
<name>A0A5N5M478_PANHP</name>
<gene>
    <name evidence="3" type="ORF">PHYPO_G00065510</name>
</gene>
<dbReference type="EMBL" id="VFJC01000016">
    <property type="protein sequence ID" value="KAB5549273.1"/>
    <property type="molecule type" value="Genomic_DNA"/>
</dbReference>
<feature type="compositionally biased region" description="Basic and acidic residues" evidence="2">
    <location>
        <begin position="123"/>
        <end position="142"/>
    </location>
</feature>
<organism evidence="3 4">
    <name type="scientific">Pangasianodon hypophthalmus</name>
    <name type="common">Striped catfish</name>
    <name type="synonym">Helicophagus hypophthalmus</name>
    <dbReference type="NCBI Taxonomy" id="310915"/>
    <lineage>
        <taxon>Eukaryota</taxon>
        <taxon>Metazoa</taxon>
        <taxon>Chordata</taxon>
        <taxon>Craniata</taxon>
        <taxon>Vertebrata</taxon>
        <taxon>Euteleostomi</taxon>
        <taxon>Actinopterygii</taxon>
        <taxon>Neopterygii</taxon>
        <taxon>Teleostei</taxon>
        <taxon>Ostariophysi</taxon>
        <taxon>Siluriformes</taxon>
        <taxon>Pangasiidae</taxon>
        <taxon>Pangasianodon</taxon>
    </lineage>
</organism>
<keyword evidence="4" id="KW-1185">Reference proteome</keyword>
<reference evidence="3 4" key="1">
    <citation type="submission" date="2019-06" db="EMBL/GenBank/DDBJ databases">
        <title>A chromosome-scale genome assembly of the striped catfish, Pangasianodon hypophthalmus.</title>
        <authorList>
            <person name="Wen M."/>
            <person name="Zahm M."/>
            <person name="Roques C."/>
            <person name="Cabau C."/>
            <person name="Klopp C."/>
            <person name="Donnadieu C."/>
            <person name="Jouanno E."/>
            <person name="Avarre J.-C."/>
            <person name="Campet M."/>
            <person name="Ha T.T.T."/>
            <person name="Dugue R."/>
            <person name="Lampietro C."/>
            <person name="Louis A."/>
            <person name="Herpin A."/>
            <person name="Echchiki A."/>
            <person name="Berthelot C."/>
            <person name="Parey E."/>
            <person name="Roest-Crollius H."/>
            <person name="Braasch I."/>
            <person name="Postlethwait J."/>
            <person name="Bobe J."/>
            <person name="Montfort J."/>
            <person name="Bouchez O."/>
            <person name="Begum T."/>
            <person name="Schartl M."/>
            <person name="Guiguen Y."/>
        </authorList>
    </citation>
    <scope>NUCLEOTIDE SEQUENCE [LARGE SCALE GENOMIC DNA]</scope>
    <source>
        <strain evidence="3 4">Indonesia</strain>
        <tissue evidence="3">Blood</tissue>
    </source>
</reference>
<comment type="caution">
    <text evidence="3">The sequence shown here is derived from an EMBL/GenBank/DDBJ whole genome shotgun (WGS) entry which is preliminary data.</text>
</comment>
<dbReference type="AlphaFoldDB" id="A0A5N5M478"/>
<dbReference type="PANTHER" id="PTHR16476">
    <property type="entry name" value="FAMILY WITH SEQUENCE SIMILARITY 216 MEMBER A"/>
    <property type="match status" value="1"/>
</dbReference>
<proteinExistence type="inferred from homology"/>
<dbReference type="Proteomes" id="UP000327468">
    <property type="component" value="Chromosome 15"/>
</dbReference>
<evidence type="ECO:0000256" key="1">
    <source>
        <dbReference type="ARBA" id="ARBA00008615"/>
    </source>
</evidence>
<evidence type="ECO:0000313" key="4">
    <source>
        <dbReference type="Proteomes" id="UP000327468"/>
    </source>
</evidence>
<dbReference type="Pfam" id="PF15107">
    <property type="entry name" value="FAM216B"/>
    <property type="match status" value="1"/>
</dbReference>
<dbReference type="PANTHER" id="PTHR16476:SF4">
    <property type="entry name" value="PROTEIN FAM216A"/>
    <property type="match status" value="1"/>
</dbReference>
<protein>
    <submittedName>
        <fullName evidence="3">Uncharacterized protein</fullName>
    </submittedName>
</protein>
<accession>A0A5N5M478</accession>
<comment type="similarity">
    <text evidence="1">Belongs to the FAM216 family.</text>
</comment>
<feature type="region of interest" description="Disordered" evidence="2">
    <location>
        <begin position="105"/>
        <end position="155"/>
    </location>
</feature>
<evidence type="ECO:0000256" key="2">
    <source>
        <dbReference type="SAM" id="MobiDB-lite"/>
    </source>
</evidence>